<gene>
    <name evidence="1" type="ORF">OPV22_030829</name>
</gene>
<proteinExistence type="predicted"/>
<evidence type="ECO:0000313" key="2">
    <source>
        <dbReference type="Proteomes" id="UP001222027"/>
    </source>
</evidence>
<keyword evidence="2" id="KW-1185">Reference proteome</keyword>
<accession>A0AAV8PNB2</accession>
<name>A0AAV8PNB2_ENSVE</name>
<evidence type="ECO:0000313" key="1">
    <source>
        <dbReference type="EMBL" id="KAJ8457903.1"/>
    </source>
</evidence>
<dbReference type="AlphaFoldDB" id="A0AAV8PNB2"/>
<reference evidence="1 2" key="1">
    <citation type="submission" date="2022-12" db="EMBL/GenBank/DDBJ databases">
        <title>Chromosome-scale assembly of the Ensete ventricosum genome.</title>
        <authorList>
            <person name="Dussert Y."/>
            <person name="Stocks J."/>
            <person name="Wendawek A."/>
            <person name="Woldeyes F."/>
            <person name="Nichols R.A."/>
            <person name="Borrell J.S."/>
        </authorList>
    </citation>
    <scope>NUCLEOTIDE SEQUENCE [LARGE SCALE GENOMIC DNA]</scope>
    <source>
        <strain evidence="2">cv. Maze</strain>
        <tissue evidence="1">Seeds</tissue>
    </source>
</reference>
<dbReference type="EMBL" id="JAQQAF010000009">
    <property type="protein sequence ID" value="KAJ8457903.1"/>
    <property type="molecule type" value="Genomic_DNA"/>
</dbReference>
<dbReference type="Proteomes" id="UP001222027">
    <property type="component" value="Unassembled WGS sequence"/>
</dbReference>
<comment type="caution">
    <text evidence="1">The sequence shown here is derived from an EMBL/GenBank/DDBJ whole genome shotgun (WGS) entry which is preliminary data.</text>
</comment>
<protein>
    <submittedName>
        <fullName evidence="1">Uncharacterized protein</fullName>
    </submittedName>
</protein>
<organism evidence="1 2">
    <name type="scientific">Ensete ventricosum</name>
    <name type="common">Abyssinian banana</name>
    <name type="synonym">Musa ensete</name>
    <dbReference type="NCBI Taxonomy" id="4639"/>
    <lineage>
        <taxon>Eukaryota</taxon>
        <taxon>Viridiplantae</taxon>
        <taxon>Streptophyta</taxon>
        <taxon>Embryophyta</taxon>
        <taxon>Tracheophyta</taxon>
        <taxon>Spermatophyta</taxon>
        <taxon>Magnoliopsida</taxon>
        <taxon>Liliopsida</taxon>
        <taxon>Zingiberales</taxon>
        <taxon>Musaceae</taxon>
        <taxon>Ensete</taxon>
    </lineage>
</organism>
<sequence length="161" mass="18050">MVIHKPHPMGSMYHFPSDGLLDLSKGILYELDLDICEALQPLTVAIRHLFETTPGLTTRSLLNPENFLSTGDQPMDCWPHQKIFKIDNHFHISHQRQTSKIILILEVQEQRLEWCLLTSATSKPTCCLFLCCPSMSDSNISSEVVAVSLGHSGFLFPAKAS</sequence>